<organism evidence="2 3">
    <name type="scientific">Clostridium manihotivorum</name>
    <dbReference type="NCBI Taxonomy" id="2320868"/>
    <lineage>
        <taxon>Bacteria</taxon>
        <taxon>Bacillati</taxon>
        <taxon>Bacillota</taxon>
        <taxon>Clostridia</taxon>
        <taxon>Eubacteriales</taxon>
        <taxon>Clostridiaceae</taxon>
        <taxon>Clostridium</taxon>
    </lineage>
</organism>
<dbReference type="Gene3D" id="3.40.50.150">
    <property type="entry name" value="Vaccinia Virus protein VP39"/>
    <property type="match status" value="1"/>
</dbReference>
<reference evidence="2 3" key="1">
    <citation type="submission" date="2018-01" db="EMBL/GenBank/DDBJ databases">
        <title>Genome Sequencing and Assembly of Anaerobacter polyendosporus strain CT4.</title>
        <authorList>
            <person name="Tachaapaikoon C."/>
            <person name="Sutheeworapong S."/>
            <person name="Jenjaroenpun P."/>
            <person name="Wongsurawat T."/>
            <person name="Nookeaw I."/>
            <person name="Cheawchanlertfa P."/>
            <person name="Kosugi A."/>
            <person name="Cheevadhanarak S."/>
            <person name="Ratanakhanokchai K."/>
        </authorList>
    </citation>
    <scope>NUCLEOTIDE SEQUENCE [LARGE SCALE GENOMIC DNA]</scope>
    <source>
        <strain evidence="2 3">CT4</strain>
    </source>
</reference>
<keyword evidence="2" id="KW-0808">Transferase</keyword>
<name>A0A410DTN0_9CLOT</name>
<protein>
    <submittedName>
        <fullName evidence="2">Class I SAM-dependent methyltransferase</fullName>
    </submittedName>
</protein>
<dbReference type="InterPro" id="IPR013216">
    <property type="entry name" value="Methyltransf_11"/>
</dbReference>
<accession>A0A410DTN0</accession>
<evidence type="ECO:0000259" key="1">
    <source>
        <dbReference type="Pfam" id="PF08241"/>
    </source>
</evidence>
<dbReference type="GO" id="GO:0032259">
    <property type="term" value="P:methylation"/>
    <property type="evidence" value="ECO:0007669"/>
    <property type="project" value="UniProtKB-KW"/>
</dbReference>
<keyword evidence="2" id="KW-0489">Methyltransferase</keyword>
<dbReference type="Proteomes" id="UP000286268">
    <property type="component" value="Chromosome"/>
</dbReference>
<feature type="domain" description="Methyltransferase type 11" evidence="1">
    <location>
        <begin position="49"/>
        <end position="144"/>
    </location>
</feature>
<dbReference type="EMBL" id="CP025746">
    <property type="protein sequence ID" value="QAA32446.1"/>
    <property type="molecule type" value="Genomic_DNA"/>
</dbReference>
<evidence type="ECO:0000313" key="2">
    <source>
        <dbReference type="EMBL" id="QAA32446.1"/>
    </source>
</evidence>
<sequence length="223" mass="25824">MTNKFKISEEWKEYNQYVTSEYGFNQISISTFIINMKNQLLKCGYKTILDLGCGSGRHSIYFNNEGFEVYASDINCHNIDKHVKELNITNINICEHSFIDIPYDDDFFDAVICTSTIHHARMYEIKRAISEVYRVLKPQGYFIFDILSDKDASYGVGMEIEHNTFIGSRQGEEDVPHHYTSERELKSLLDLFSNIKVDKSIYKLTDLSGNIYDSKAFEVVAIK</sequence>
<dbReference type="AlphaFoldDB" id="A0A410DTN0"/>
<dbReference type="PANTHER" id="PTHR43591">
    <property type="entry name" value="METHYLTRANSFERASE"/>
    <property type="match status" value="1"/>
</dbReference>
<dbReference type="SUPFAM" id="SSF53335">
    <property type="entry name" value="S-adenosyl-L-methionine-dependent methyltransferases"/>
    <property type="match status" value="1"/>
</dbReference>
<dbReference type="OrthoDB" id="9804312at2"/>
<keyword evidence="3" id="KW-1185">Reference proteome</keyword>
<dbReference type="RefSeq" id="WP_128213234.1">
    <property type="nucleotide sequence ID" value="NZ_CP025746.1"/>
</dbReference>
<dbReference type="GO" id="GO:0008757">
    <property type="term" value="F:S-adenosylmethionine-dependent methyltransferase activity"/>
    <property type="evidence" value="ECO:0007669"/>
    <property type="project" value="InterPro"/>
</dbReference>
<evidence type="ECO:0000313" key="3">
    <source>
        <dbReference type="Proteomes" id="UP000286268"/>
    </source>
</evidence>
<gene>
    <name evidence="2" type="ORF">C1I91_12790</name>
</gene>
<dbReference type="InterPro" id="IPR029063">
    <property type="entry name" value="SAM-dependent_MTases_sf"/>
</dbReference>
<dbReference type="KEGG" id="cmah:C1I91_12790"/>
<proteinExistence type="predicted"/>
<dbReference type="Pfam" id="PF08241">
    <property type="entry name" value="Methyltransf_11"/>
    <property type="match status" value="1"/>
</dbReference>
<dbReference type="CDD" id="cd02440">
    <property type="entry name" value="AdoMet_MTases"/>
    <property type="match status" value="1"/>
</dbReference>